<evidence type="ECO:0000313" key="4">
    <source>
        <dbReference type="EMBL" id="KZV37025.1"/>
    </source>
</evidence>
<feature type="domain" description="CCHC-type" evidence="3">
    <location>
        <begin position="36"/>
        <end position="49"/>
    </location>
</feature>
<dbReference type="GO" id="GO:0003676">
    <property type="term" value="F:nucleic acid binding"/>
    <property type="evidence" value="ECO:0007669"/>
    <property type="project" value="InterPro"/>
</dbReference>
<dbReference type="Proteomes" id="UP000250235">
    <property type="component" value="Unassembled WGS sequence"/>
</dbReference>
<evidence type="ECO:0000256" key="2">
    <source>
        <dbReference type="SAM" id="MobiDB-lite"/>
    </source>
</evidence>
<reference evidence="4 5" key="1">
    <citation type="journal article" date="2015" name="Proc. Natl. Acad. Sci. U.S.A.">
        <title>The resurrection genome of Boea hygrometrica: A blueprint for survival of dehydration.</title>
        <authorList>
            <person name="Xiao L."/>
            <person name="Yang G."/>
            <person name="Zhang L."/>
            <person name="Yang X."/>
            <person name="Zhao S."/>
            <person name="Ji Z."/>
            <person name="Zhou Q."/>
            <person name="Hu M."/>
            <person name="Wang Y."/>
            <person name="Chen M."/>
            <person name="Xu Y."/>
            <person name="Jin H."/>
            <person name="Xiao X."/>
            <person name="Hu G."/>
            <person name="Bao F."/>
            <person name="Hu Y."/>
            <person name="Wan P."/>
            <person name="Li L."/>
            <person name="Deng X."/>
            <person name="Kuang T."/>
            <person name="Xiang C."/>
            <person name="Zhu J.K."/>
            <person name="Oliver M.J."/>
            <person name="He Y."/>
        </authorList>
    </citation>
    <scope>NUCLEOTIDE SEQUENCE [LARGE SCALE GENOMIC DNA]</scope>
    <source>
        <strain evidence="5">cv. XS01</strain>
    </source>
</reference>
<feature type="region of interest" description="Disordered" evidence="2">
    <location>
        <begin position="1112"/>
        <end position="1192"/>
    </location>
</feature>
<protein>
    <recommendedName>
        <fullName evidence="3">CCHC-type domain-containing protein</fullName>
    </recommendedName>
</protein>
<evidence type="ECO:0000256" key="1">
    <source>
        <dbReference type="SAM" id="Coils"/>
    </source>
</evidence>
<feature type="compositionally biased region" description="Low complexity" evidence="2">
    <location>
        <begin position="249"/>
        <end position="262"/>
    </location>
</feature>
<feature type="compositionally biased region" description="Basic residues" evidence="2">
    <location>
        <begin position="1179"/>
        <end position="1192"/>
    </location>
</feature>
<evidence type="ECO:0000259" key="3">
    <source>
        <dbReference type="Pfam" id="PF00098"/>
    </source>
</evidence>
<feature type="region of interest" description="Disordered" evidence="2">
    <location>
        <begin position="72"/>
        <end position="115"/>
    </location>
</feature>
<organism evidence="4 5">
    <name type="scientific">Dorcoceras hygrometricum</name>
    <dbReference type="NCBI Taxonomy" id="472368"/>
    <lineage>
        <taxon>Eukaryota</taxon>
        <taxon>Viridiplantae</taxon>
        <taxon>Streptophyta</taxon>
        <taxon>Embryophyta</taxon>
        <taxon>Tracheophyta</taxon>
        <taxon>Spermatophyta</taxon>
        <taxon>Magnoliopsida</taxon>
        <taxon>eudicotyledons</taxon>
        <taxon>Gunneridae</taxon>
        <taxon>Pentapetalae</taxon>
        <taxon>asterids</taxon>
        <taxon>lamiids</taxon>
        <taxon>Lamiales</taxon>
        <taxon>Gesneriaceae</taxon>
        <taxon>Didymocarpoideae</taxon>
        <taxon>Trichosporeae</taxon>
        <taxon>Loxocarpinae</taxon>
        <taxon>Dorcoceras</taxon>
    </lineage>
</organism>
<dbReference type="Pfam" id="PF00098">
    <property type="entry name" value="zf-CCHC"/>
    <property type="match status" value="1"/>
</dbReference>
<feature type="compositionally biased region" description="Basic and acidic residues" evidence="2">
    <location>
        <begin position="72"/>
        <end position="105"/>
    </location>
</feature>
<keyword evidence="5" id="KW-1185">Reference proteome</keyword>
<feature type="compositionally biased region" description="Basic and acidic residues" evidence="2">
    <location>
        <begin position="1158"/>
        <end position="1178"/>
    </location>
</feature>
<proteinExistence type="predicted"/>
<name>A0A2Z7BYC0_9LAMI</name>
<keyword evidence="1" id="KW-0175">Coiled coil</keyword>
<gene>
    <name evidence="4" type="ORF">F511_15267</name>
</gene>
<feature type="coiled-coil region" evidence="1">
    <location>
        <begin position="146"/>
        <end position="219"/>
    </location>
</feature>
<dbReference type="AlphaFoldDB" id="A0A2Z7BYC0"/>
<dbReference type="EMBL" id="KV003166">
    <property type="protein sequence ID" value="KZV37025.1"/>
    <property type="molecule type" value="Genomic_DNA"/>
</dbReference>
<dbReference type="GO" id="GO:0008270">
    <property type="term" value="F:zinc ion binding"/>
    <property type="evidence" value="ECO:0007669"/>
    <property type="project" value="InterPro"/>
</dbReference>
<accession>A0A2Z7BYC0</accession>
<sequence>MYLFVKKFGKYLRRSFNPSSPYNNFNKSDKTASDMKCYNCDRPGHFAADYNRPRKEDRSIDDKRMDDRYRRDEKKEDRYKREDKTDERSVERSKDRRMRTRGDKRPSRKHDRKEEVHCLMADQTSDDEVLDFSNVEFTREDLVSALNDMVKEYRKLSHSFEEAKSENISLKSSSIESSSDELEDIDSLKIELSKLTAENDLLRNESSGLKAEVEKLTKEMSSWNQSARALHKLQEIQKPAYDKTGLGFSNSESSEGETNNQSQPAYDKFNKMSFVKSDMIYDCFESITFDDQNSPKLSDNGKAEKTVHRYVSLNDKVGAEEATGALKPKAASNKRPDAADFEAPVVKKKRTMKKRTGSSKAFLEIVAVAQEAVPIQMFESTTEEPAAGDATRINEPTTEPAVTEFVHEESSTADDVDIIIEQVLADTAQISVDEGEQVVRTLDEGNQPAGTAKEPHWFDLPYDDLIASWNDERPVVTASDTDEEEGTMDVGAAGGDQQVQFSVEEPEGMEMSDELIDADEKMSLEDILMTIPVDVPLPSAGIEITKITMGTEIKIPGVDEKSQYLASLPKIPLENKGKAILVEKDSVKGNPAREHYSLICADIDLLVHLRARVIDVVDQFFHSFSFKKLATINIEELSKKEEQVLRWGETETTHVALNRKRYILLKYREVLMRKFLESWKNNFVPGKGSSETDLKVTDILSNLHLFVLEELREQVLAHGLKWTRTCCSKIVEGSPCDRGAIISRTNTNTPSMCWLRTMIRVDGVWVVEPFCDQWVKIPRPVVCTEVSRHCSFVDFFPVVSEPFRLLKKRWADVCLEAVEFCASRRLLPVGSLNFCRALAIVEPDSRFAYRQPTVFALRFSQFCTVFIDYSLFSWLPTADITDFLSSIAMDRTVFRSVQIAHNTVSVAPIVQLIDEHSSSDSTSDDISMDFADQDTTAATSHSPPTISAYVKNVLAQLRASVDLIQFELLEHKDDVKKIRETLSLHINNLERTLLERFDAHDRTYRVLFNNVRHDMRDHKNLLSLDLKSYQQKVTIQVGTAALDTVDVRREVKATNAKVDILSSRLDDVNKDVEATKEAISHQLLEFQSQAQANHIVLTDQLGQLVDYINRGGNAKKGEGESSRGPQPPPAIQIRGSGIAGGSGDAVRTTEISQADVDAANRKILERMMREDREREREKRSKSRSGSFKRKRY</sequence>
<feature type="region of interest" description="Disordered" evidence="2">
    <location>
        <begin position="241"/>
        <end position="265"/>
    </location>
</feature>
<evidence type="ECO:0000313" key="5">
    <source>
        <dbReference type="Proteomes" id="UP000250235"/>
    </source>
</evidence>
<dbReference type="InterPro" id="IPR001878">
    <property type="entry name" value="Znf_CCHC"/>
</dbReference>